<dbReference type="AlphaFoldDB" id="A0A7G9Z5P4"/>
<keyword evidence="6 7" id="KW-0368">Histidine biosynthesis</keyword>
<feature type="binding site" evidence="7">
    <location>
        <position position="73"/>
    </location>
    <ligand>
        <name>Mg(2+)</name>
        <dbReference type="ChEBI" id="CHEBI:18420"/>
    </ligand>
</feature>
<feature type="binding site" evidence="7">
    <location>
        <position position="69"/>
    </location>
    <ligand>
        <name>Mg(2+)</name>
        <dbReference type="ChEBI" id="CHEBI:18420"/>
    </ligand>
</feature>
<name>A0A7G9Z5P4_9EURY</name>
<dbReference type="GO" id="GO:0005737">
    <property type="term" value="C:cytoplasm"/>
    <property type="evidence" value="ECO:0007669"/>
    <property type="project" value="UniProtKB-SubCell"/>
</dbReference>
<dbReference type="FunFam" id="3.10.20.810:FF:000001">
    <property type="entry name" value="Histidine biosynthesis bifunctional protein HisIE"/>
    <property type="match status" value="1"/>
</dbReference>
<evidence type="ECO:0000256" key="5">
    <source>
        <dbReference type="ARBA" id="ARBA00022801"/>
    </source>
</evidence>
<evidence type="ECO:0000256" key="3">
    <source>
        <dbReference type="ARBA" id="ARBA00022490"/>
    </source>
</evidence>
<keyword evidence="4 7" id="KW-0028">Amino-acid biosynthesis</keyword>
<comment type="similarity">
    <text evidence="7">Belongs to the PRA-CH family.</text>
</comment>
<feature type="binding site" evidence="7">
    <location>
        <position position="71"/>
    </location>
    <ligand>
        <name>Mg(2+)</name>
        <dbReference type="ChEBI" id="CHEBI:18420"/>
    </ligand>
</feature>
<dbReference type="GO" id="GO:0008270">
    <property type="term" value="F:zinc ion binding"/>
    <property type="evidence" value="ECO:0007669"/>
    <property type="project" value="UniProtKB-UniRule"/>
</dbReference>
<dbReference type="PANTHER" id="PTHR42945:SF1">
    <property type="entry name" value="HISTIDINE BIOSYNTHESIS BIFUNCTIONAL PROTEIN HIS7"/>
    <property type="match status" value="1"/>
</dbReference>
<feature type="binding site" evidence="7">
    <location>
        <position position="86"/>
    </location>
    <ligand>
        <name>Zn(2+)</name>
        <dbReference type="ChEBI" id="CHEBI:29105"/>
        <note>ligand shared between dimeric partners</note>
    </ligand>
</feature>
<comment type="pathway">
    <text evidence="2 7">Amino-acid biosynthesis; L-histidine biosynthesis; L-histidine from 5-phospho-alpha-D-ribose 1-diphosphate: step 3/9.</text>
</comment>
<keyword evidence="3 7" id="KW-0963">Cytoplasm</keyword>
<evidence type="ECO:0000256" key="7">
    <source>
        <dbReference type="HAMAP-Rule" id="MF_01021"/>
    </source>
</evidence>
<feature type="binding site" evidence="7">
    <location>
        <position position="93"/>
    </location>
    <ligand>
        <name>Zn(2+)</name>
        <dbReference type="ChEBI" id="CHEBI:29105"/>
        <note>ligand shared between dimeric partners</note>
    </ligand>
</feature>
<dbReference type="InterPro" id="IPR038019">
    <property type="entry name" value="PRib_AMP_CycHydrolase_sf"/>
</dbReference>
<comment type="function">
    <text evidence="7">Catalyzes the hydrolysis of the adenine ring of phosphoribosyl-AMP.</text>
</comment>
<protein>
    <recommendedName>
        <fullName evidence="7">Phosphoribosyl-AMP cyclohydrolase</fullName>
        <shortName evidence="7">PRA-CH</shortName>
        <ecNumber evidence="7">3.5.4.19</ecNumber>
    </recommendedName>
</protein>
<keyword evidence="7" id="KW-0479">Metal-binding</keyword>
<evidence type="ECO:0000256" key="2">
    <source>
        <dbReference type="ARBA" id="ARBA00005169"/>
    </source>
</evidence>
<keyword evidence="7" id="KW-0460">Magnesium</keyword>
<comment type="catalytic activity">
    <reaction evidence="1 7">
        <text>1-(5-phospho-beta-D-ribosyl)-5'-AMP + H2O = 1-(5-phospho-beta-D-ribosyl)-5-[(5-phospho-beta-D-ribosylamino)methylideneamino]imidazole-4-carboxamide</text>
        <dbReference type="Rhea" id="RHEA:20049"/>
        <dbReference type="ChEBI" id="CHEBI:15377"/>
        <dbReference type="ChEBI" id="CHEBI:58435"/>
        <dbReference type="ChEBI" id="CHEBI:59457"/>
        <dbReference type="EC" id="3.5.4.19"/>
    </reaction>
</comment>
<dbReference type="InterPro" id="IPR026660">
    <property type="entry name" value="PRA-CH"/>
</dbReference>
<dbReference type="HAMAP" id="MF_01021">
    <property type="entry name" value="HisI"/>
    <property type="match status" value="1"/>
</dbReference>
<dbReference type="InterPro" id="IPR002496">
    <property type="entry name" value="PRib_AMP_CycHydrolase_dom"/>
</dbReference>
<evidence type="ECO:0000256" key="4">
    <source>
        <dbReference type="ARBA" id="ARBA00022605"/>
    </source>
</evidence>
<keyword evidence="7" id="KW-0862">Zinc</keyword>
<comment type="cofactor">
    <cofactor evidence="7">
        <name>Mg(2+)</name>
        <dbReference type="ChEBI" id="CHEBI:18420"/>
    </cofactor>
    <text evidence="7">Binds 1 Mg(2+) ion per subunit.</text>
</comment>
<evidence type="ECO:0000313" key="9">
    <source>
        <dbReference type="EMBL" id="QNO55578.1"/>
    </source>
</evidence>
<comment type="cofactor">
    <cofactor evidence="7">
        <name>Zn(2+)</name>
        <dbReference type="ChEBI" id="CHEBI:29105"/>
    </cofactor>
    <text evidence="7">Binds 1 zinc ion per subunit.</text>
</comment>
<gene>
    <name evidence="7 9" type="primary">hisI</name>
    <name evidence="9" type="ORF">BJEEAEJC_00021</name>
</gene>
<comment type="subunit">
    <text evidence="7">Homodimer.</text>
</comment>
<dbReference type="GO" id="GO:0000287">
    <property type="term" value="F:magnesium ion binding"/>
    <property type="evidence" value="ECO:0007669"/>
    <property type="project" value="UniProtKB-UniRule"/>
</dbReference>
<dbReference type="Gene3D" id="4.10.80.70">
    <property type="match status" value="1"/>
</dbReference>
<accession>A0A7G9Z5P4</accession>
<keyword evidence="5 7" id="KW-0378">Hydrolase</keyword>
<organism evidence="9">
    <name type="scientific">Candidatus Methanophaga sp. ANME-1 ERB7</name>
    <dbReference type="NCBI Taxonomy" id="2759913"/>
    <lineage>
        <taxon>Archaea</taxon>
        <taxon>Methanobacteriati</taxon>
        <taxon>Methanobacteriota</taxon>
        <taxon>Stenosarchaea group</taxon>
        <taxon>Methanomicrobia</taxon>
        <taxon>Candidatus Methanophagales</taxon>
        <taxon>Candidatus Methanophagaceae</taxon>
        <taxon>Candidatus Methanophaga</taxon>
    </lineage>
</organism>
<dbReference type="NCBIfam" id="NF000768">
    <property type="entry name" value="PRK00051.1"/>
    <property type="match status" value="1"/>
</dbReference>
<dbReference type="EC" id="3.5.4.19" evidence="7"/>
<evidence type="ECO:0000256" key="6">
    <source>
        <dbReference type="ARBA" id="ARBA00023102"/>
    </source>
</evidence>
<feature type="domain" description="Phosphoribosyl-AMP cyclohydrolase" evidence="8">
    <location>
        <begin position="22"/>
        <end position="95"/>
    </location>
</feature>
<dbReference type="GO" id="GO:0004636">
    <property type="term" value="F:phosphoribosyl-ATP diphosphatase activity"/>
    <property type="evidence" value="ECO:0007669"/>
    <property type="project" value="UniProtKB-ARBA"/>
</dbReference>
<dbReference type="EMBL" id="MT631622">
    <property type="protein sequence ID" value="QNO55578.1"/>
    <property type="molecule type" value="Genomic_DNA"/>
</dbReference>
<dbReference type="Pfam" id="PF01502">
    <property type="entry name" value="PRA-CH"/>
    <property type="match status" value="1"/>
</dbReference>
<dbReference type="PANTHER" id="PTHR42945">
    <property type="entry name" value="HISTIDINE BIOSYNTHESIS BIFUNCTIONAL PROTEIN"/>
    <property type="match status" value="1"/>
</dbReference>
<comment type="subcellular location">
    <subcellularLocation>
        <location evidence="7">Cytoplasm</location>
    </subcellularLocation>
</comment>
<proteinExistence type="inferred from homology"/>
<feature type="binding site" evidence="7">
    <location>
        <position position="70"/>
    </location>
    <ligand>
        <name>Zn(2+)</name>
        <dbReference type="ChEBI" id="CHEBI:29105"/>
        <note>ligand shared between dimeric partners</note>
    </ligand>
</feature>
<dbReference type="Gene3D" id="3.10.20.810">
    <property type="entry name" value="Phosphoribosyl-AMP cyclohydrolase"/>
    <property type="match status" value="1"/>
</dbReference>
<reference evidence="9" key="1">
    <citation type="submission" date="2020-06" db="EMBL/GenBank/DDBJ databases">
        <title>Unique genomic features of the anaerobic methanotrophic archaea.</title>
        <authorList>
            <person name="Chadwick G.L."/>
            <person name="Skennerton C.T."/>
            <person name="Laso-Perez R."/>
            <person name="Leu A.O."/>
            <person name="Speth D.R."/>
            <person name="Yu H."/>
            <person name="Morgan-Lang C."/>
            <person name="Hatzenpichler R."/>
            <person name="Goudeau D."/>
            <person name="Malmstrom R."/>
            <person name="Brazelton W.J."/>
            <person name="Woyke T."/>
            <person name="Hallam S.J."/>
            <person name="Tyson G.W."/>
            <person name="Wegener G."/>
            <person name="Boetius A."/>
            <person name="Orphan V."/>
        </authorList>
    </citation>
    <scope>NUCLEOTIDE SEQUENCE</scope>
</reference>
<sequence>MVKEKELKSAIVQDYETGEVLMLAHMDDEALRLTIETKKAHYWSRSRGKLWLKGEISGNEQIVKDIFIDCDEDAVLLKVKQIGGACHMGYRSCFYRKINGEIVGKKVFDPEEKYGKN</sequence>
<evidence type="ECO:0000256" key="1">
    <source>
        <dbReference type="ARBA" id="ARBA00000024"/>
    </source>
</evidence>
<dbReference type="UniPathway" id="UPA00031">
    <property type="reaction ID" value="UER00008"/>
</dbReference>
<dbReference type="GO" id="GO:0000105">
    <property type="term" value="P:L-histidine biosynthetic process"/>
    <property type="evidence" value="ECO:0007669"/>
    <property type="project" value="UniProtKB-UniRule"/>
</dbReference>
<evidence type="ECO:0000259" key="8">
    <source>
        <dbReference type="Pfam" id="PF01502"/>
    </source>
</evidence>
<dbReference type="GO" id="GO:0004635">
    <property type="term" value="F:phosphoribosyl-AMP cyclohydrolase activity"/>
    <property type="evidence" value="ECO:0007669"/>
    <property type="project" value="UniProtKB-UniRule"/>
</dbReference>
<dbReference type="SUPFAM" id="SSF141734">
    <property type="entry name" value="HisI-like"/>
    <property type="match status" value="1"/>
</dbReference>